<dbReference type="InterPro" id="IPR005738">
    <property type="entry name" value="TopoIII"/>
</dbReference>
<dbReference type="NCBIfam" id="TIGR01056">
    <property type="entry name" value="topB"/>
    <property type="match status" value="1"/>
</dbReference>
<accession>F3QN10</accession>
<evidence type="ECO:0000256" key="6">
    <source>
        <dbReference type="ARBA" id="ARBA00023125"/>
    </source>
</evidence>
<protein>
    <recommendedName>
        <fullName evidence="3">DNA topoisomerase</fullName>
        <ecNumber evidence="3">5.6.2.1</ecNumber>
    </recommendedName>
    <alternativeName>
        <fullName evidence="11">Omega-protein</fullName>
    </alternativeName>
    <alternativeName>
        <fullName evidence="10">Relaxing enzyme</fullName>
    </alternativeName>
    <alternativeName>
        <fullName evidence="8">Swivelase</fullName>
    </alternativeName>
    <alternativeName>
        <fullName evidence="9">Untwisting enzyme</fullName>
    </alternativeName>
</protein>
<dbReference type="Proteomes" id="UP000005156">
    <property type="component" value="Unassembled WGS sequence"/>
</dbReference>
<comment type="catalytic activity">
    <reaction evidence="1">
        <text>ATP-independent breakage of single-stranded DNA, followed by passage and rejoining.</text>
        <dbReference type="EC" id="5.6.2.1"/>
    </reaction>
</comment>
<dbReference type="InterPro" id="IPR003601">
    <property type="entry name" value="Topo_IA_2"/>
</dbReference>
<feature type="domain" description="Topo IA-type catalytic" evidence="13">
    <location>
        <begin position="162"/>
        <end position="609"/>
    </location>
</feature>
<dbReference type="RefSeq" id="WP_008864863.1">
    <property type="nucleotide sequence ID" value="NZ_GL883756.1"/>
</dbReference>
<dbReference type="InterPro" id="IPR006171">
    <property type="entry name" value="TOPRIM_dom"/>
</dbReference>
<evidence type="ECO:0000256" key="1">
    <source>
        <dbReference type="ARBA" id="ARBA00000213"/>
    </source>
</evidence>
<dbReference type="Pfam" id="PF01131">
    <property type="entry name" value="Topoisom_bac"/>
    <property type="match status" value="1"/>
</dbReference>
<evidence type="ECO:0000259" key="13">
    <source>
        <dbReference type="PROSITE" id="PS52039"/>
    </source>
</evidence>
<dbReference type="PROSITE" id="PS50880">
    <property type="entry name" value="TOPRIM"/>
    <property type="match status" value="1"/>
</dbReference>
<proteinExistence type="inferred from homology"/>
<keyword evidence="4" id="KW-0479">Metal-binding</keyword>
<feature type="domain" description="Toprim" evidence="12">
    <location>
        <begin position="3"/>
        <end position="142"/>
    </location>
</feature>
<dbReference type="SMART" id="SM00437">
    <property type="entry name" value="TOP1Ac"/>
    <property type="match status" value="1"/>
</dbReference>
<evidence type="ECO:0000256" key="9">
    <source>
        <dbReference type="ARBA" id="ARBA00031985"/>
    </source>
</evidence>
<comment type="similarity">
    <text evidence="2">Belongs to the type IA topoisomerase family.</text>
</comment>
<dbReference type="EMBL" id="AFBP01000090">
    <property type="protein sequence ID" value="EGG51137.1"/>
    <property type="molecule type" value="Genomic_DNA"/>
</dbReference>
<dbReference type="FunFam" id="1.10.290.10:FF:000004">
    <property type="entry name" value="DNA topoisomerase 3"/>
    <property type="match status" value="1"/>
</dbReference>
<dbReference type="GO" id="GO:0006310">
    <property type="term" value="P:DNA recombination"/>
    <property type="evidence" value="ECO:0007669"/>
    <property type="project" value="TreeGrafter"/>
</dbReference>
<dbReference type="SMART" id="SM00493">
    <property type="entry name" value="TOPRIM"/>
    <property type="match status" value="1"/>
</dbReference>
<dbReference type="InterPro" id="IPR000380">
    <property type="entry name" value="Topo_IA"/>
</dbReference>
<dbReference type="GO" id="GO:0043597">
    <property type="term" value="C:cytoplasmic replication fork"/>
    <property type="evidence" value="ECO:0007669"/>
    <property type="project" value="TreeGrafter"/>
</dbReference>
<dbReference type="SUPFAM" id="SSF56712">
    <property type="entry name" value="Prokaryotic type I DNA topoisomerase"/>
    <property type="match status" value="1"/>
</dbReference>
<dbReference type="NCBIfam" id="NF005829">
    <property type="entry name" value="PRK07726.1"/>
    <property type="match status" value="1"/>
</dbReference>
<dbReference type="eggNOG" id="COG0550">
    <property type="taxonomic scope" value="Bacteria"/>
</dbReference>
<keyword evidence="6" id="KW-0238">DNA-binding</keyword>
<dbReference type="CDD" id="cd00186">
    <property type="entry name" value="TOP1Ac"/>
    <property type="match status" value="1"/>
</dbReference>
<evidence type="ECO:0000256" key="11">
    <source>
        <dbReference type="ARBA" id="ARBA00032877"/>
    </source>
</evidence>
<dbReference type="OrthoDB" id="9803554at2"/>
<dbReference type="InterPro" id="IPR013497">
    <property type="entry name" value="Topo_IA_cen"/>
</dbReference>
<dbReference type="EC" id="5.6.2.1" evidence="3"/>
<dbReference type="PRINTS" id="PR00417">
    <property type="entry name" value="PRTPISMRASEI"/>
</dbReference>
<dbReference type="GO" id="GO:0006281">
    <property type="term" value="P:DNA repair"/>
    <property type="evidence" value="ECO:0007669"/>
    <property type="project" value="TreeGrafter"/>
</dbReference>
<dbReference type="InterPro" id="IPR034144">
    <property type="entry name" value="TOPRIM_TopoIII"/>
</dbReference>
<dbReference type="GO" id="GO:0003917">
    <property type="term" value="F:DNA topoisomerase type I (single strand cut, ATP-independent) activity"/>
    <property type="evidence" value="ECO:0007669"/>
    <property type="project" value="UniProtKB-EC"/>
</dbReference>
<dbReference type="GO" id="GO:0006265">
    <property type="term" value="P:DNA topological change"/>
    <property type="evidence" value="ECO:0007669"/>
    <property type="project" value="InterPro"/>
</dbReference>
<dbReference type="AlphaFoldDB" id="F3QN10"/>
<dbReference type="Gene3D" id="3.40.50.140">
    <property type="match status" value="1"/>
</dbReference>
<evidence type="ECO:0000256" key="3">
    <source>
        <dbReference type="ARBA" id="ARBA00012891"/>
    </source>
</evidence>
<sequence>MTIKVFIAEKPSVAKAIINELGTVKKLNGAVLCKNNIYVTWCFGHLLEQAEPDAYLPEDIPVGKKGNKIWRVQDLPIFPQKWILQPKKDKGVKAQLKVIKDLLTKADIVVNAGDPDREGQLLVDEILEHFKYKKTVQRFLVSAQDSASIRKSLTKIEPNSKYEGMKLAALGRSRADWLLGMNLTRALTLKKALSGERTLIAVGRVQTPTLSLVAKRDQDIRNFKPIPFFTIKCTVSNGITDFSAAWIPKNGQSGLDEERRLIDGTVAKSLVSRLQNQKTAKVLSFSKEIKQKTQPKVFSLADIQLEASSKYGFSAQETLDTCQSLYETHKLASYPRSDCQYLPESQWEESKTVLTAIAKTLPKFLPLIRQCNLQIKSAVWNDKKISAHHGIIPTGQAGSLEKLSDKEQKIYELLCLRYICQFYPPYKFYLTNVSLAVENETFSAKGTTTISPGWKAVIAQEKNEKEEEIPLLQEGQQLTLKDVKLQQEKTKAPPAFTEGTLIAAMENIHNAVEDPKDKKLLKDGDGIGTPATRAAIITELKRKGYLETKGKQIHATALGQQLLTVVPPLIKNPALTARFERVLKQVENKEVLLEQFLEIQKKFIRQEIASLFKKE</sequence>
<evidence type="ECO:0000259" key="12">
    <source>
        <dbReference type="PROSITE" id="PS50880"/>
    </source>
</evidence>
<dbReference type="Pfam" id="PF01751">
    <property type="entry name" value="Toprim"/>
    <property type="match status" value="1"/>
</dbReference>
<name>F3QN10_9BURK</name>
<evidence type="ECO:0000313" key="15">
    <source>
        <dbReference type="Proteomes" id="UP000005156"/>
    </source>
</evidence>
<dbReference type="HOGENOM" id="CLU_002929_5_2_4"/>
<dbReference type="Gene3D" id="2.70.20.10">
    <property type="entry name" value="Topoisomerase I, domain 3"/>
    <property type="match status" value="1"/>
</dbReference>
<keyword evidence="15" id="KW-1185">Reference proteome</keyword>
<dbReference type="PANTHER" id="PTHR11390:SF21">
    <property type="entry name" value="DNA TOPOISOMERASE 3-ALPHA"/>
    <property type="match status" value="1"/>
</dbReference>
<dbReference type="SMART" id="SM00436">
    <property type="entry name" value="TOP1Bc"/>
    <property type="match status" value="1"/>
</dbReference>
<evidence type="ECO:0000256" key="5">
    <source>
        <dbReference type="ARBA" id="ARBA00023029"/>
    </source>
</evidence>
<dbReference type="GeneID" id="43349638"/>
<keyword evidence="7 14" id="KW-0413">Isomerase</keyword>
<dbReference type="GO" id="GO:0046872">
    <property type="term" value="F:metal ion binding"/>
    <property type="evidence" value="ECO:0007669"/>
    <property type="project" value="UniProtKB-KW"/>
</dbReference>
<dbReference type="PANTHER" id="PTHR11390">
    <property type="entry name" value="PROKARYOTIC DNA TOPOISOMERASE"/>
    <property type="match status" value="1"/>
</dbReference>
<dbReference type="InterPro" id="IPR013825">
    <property type="entry name" value="Topo_IA_cen_sub2"/>
</dbReference>
<dbReference type="Gene3D" id="1.10.290.10">
    <property type="entry name" value="Topoisomerase I, domain 4"/>
    <property type="match status" value="1"/>
</dbReference>
<evidence type="ECO:0000256" key="2">
    <source>
        <dbReference type="ARBA" id="ARBA00009446"/>
    </source>
</evidence>
<dbReference type="Gene3D" id="1.10.460.10">
    <property type="entry name" value="Topoisomerase I, domain 2"/>
    <property type="match status" value="1"/>
</dbReference>
<dbReference type="InterPro" id="IPR003602">
    <property type="entry name" value="Topo_IA_DNA-bd_dom"/>
</dbReference>
<gene>
    <name evidence="14" type="ORF">HMPREF9439_02340</name>
</gene>
<dbReference type="InterPro" id="IPR013824">
    <property type="entry name" value="Topo_IA_cen_sub1"/>
</dbReference>
<dbReference type="PROSITE" id="PS52039">
    <property type="entry name" value="TOPO_IA_2"/>
    <property type="match status" value="1"/>
</dbReference>
<organism evidence="14 15">
    <name type="scientific">Parasutterella excrementihominis YIT 11859</name>
    <dbReference type="NCBI Taxonomy" id="762966"/>
    <lineage>
        <taxon>Bacteria</taxon>
        <taxon>Pseudomonadati</taxon>
        <taxon>Pseudomonadota</taxon>
        <taxon>Betaproteobacteria</taxon>
        <taxon>Burkholderiales</taxon>
        <taxon>Sutterellaceae</taxon>
        <taxon>Parasutterella</taxon>
    </lineage>
</organism>
<dbReference type="GO" id="GO:0003677">
    <property type="term" value="F:DNA binding"/>
    <property type="evidence" value="ECO:0007669"/>
    <property type="project" value="UniProtKB-KW"/>
</dbReference>
<evidence type="ECO:0000256" key="10">
    <source>
        <dbReference type="ARBA" id="ARBA00032235"/>
    </source>
</evidence>
<evidence type="ECO:0000256" key="8">
    <source>
        <dbReference type="ARBA" id="ARBA00030003"/>
    </source>
</evidence>
<dbReference type="InterPro" id="IPR023405">
    <property type="entry name" value="Topo_IA_core_domain"/>
</dbReference>
<comment type="caution">
    <text evidence="14">The sequence shown here is derived from an EMBL/GenBank/DDBJ whole genome shotgun (WGS) entry which is preliminary data.</text>
</comment>
<evidence type="ECO:0000313" key="14">
    <source>
        <dbReference type="EMBL" id="EGG51137.1"/>
    </source>
</evidence>
<evidence type="ECO:0000256" key="7">
    <source>
        <dbReference type="ARBA" id="ARBA00023235"/>
    </source>
</evidence>
<dbReference type="CDD" id="cd03362">
    <property type="entry name" value="TOPRIM_TopoIA_TopoIII"/>
    <property type="match status" value="1"/>
</dbReference>
<reference evidence="14 15" key="1">
    <citation type="submission" date="2011-02" db="EMBL/GenBank/DDBJ databases">
        <authorList>
            <person name="Weinstock G."/>
            <person name="Sodergren E."/>
            <person name="Clifton S."/>
            <person name="Fulton L."/>
            <person name="Fulton B."/>
            <person name="Courtney L."/>
            <person name="Fronick C."/>
            <person name="Harrison M."/>
            <person name="Strong C."/>
            <person name="Farmer C."/>
            <person name="Delahaunty K."/>
            <person name="Markovic C."/>
            <person name="Hall O."/>
            <person name="Minx P."/>
            <person name="Tomlinson C."/>
            <person name="Mitreva M."/>
            <person name="Hou S."/>
            <person name="Chen J."/>
            <person name="Wollam A."/>
            <person name="Pepin K.H."/>
            <person name="Johnson M."/>
            <person name="Bhonagiri V."/>
            <person name="Zhang X."/>
            <person name="Suruliraj S."/>
            <person name="Warren W."/>
            <person name="Chinwalla A."/>
            <person name="Mardis E.R."/>
            <person name="Wilson R.K."/>
        </authorList>
    </citation>
    <scope>NUCLEOTIDE SEQUENCE [LARGE SCALE GENOMIC DNA]</scope>
    <source>
        <strain evidence="14 15">YIT 11859</strain>
    </source>
</reference>
<dbReference type="InterPro" id="IPR013826">
    <property type="entry name" value="Topo_IA_cen_sub3"/>
</dbReference>
<keyword evidence="5" id="KW-0799">Topoisomerase</keyword>
<evidence type="ECO:0000256" key="4">
    <source>
        <dbReference type="ARBA" id="ARBA00022723"/>
    </source>
</evidence>